<dbReference type="RefSeq" id="WP_204802022.1">
    <property type="nucleotide sequence ID" value="NZ_CAJMWM010000001.1"/>
</dbReference>
<feature type="compositionally biased region" description="Polar residues" evidence="1">
    <location>
        <begin position="1"/>
        <end position="14"/>
    </location>
</feature>
<feature type="region of interest" description="Disordered" evidence="1">
    <location>
        <begin position="1"/>
        <end position="22"/>
    </location>
</feature>
<dbReference type="AlphaFoldDB" id="A0A653F2M0"/>
<evidence type="ECO:0000313" key="2">
    <source>
        <dbReference type="EMBL" id="VTP03222.1"/>
    </source>
</evidence>
<sequence length="80" mass="9050">MTLTARGTEASSVTEAADPATLTGSMQDFRHLAGGHMIHRRDDFCRGQDSRWEHGLRPLGRSTGYARYRRAAERQRPHRA</sequence>
<accession>A0A653F2M0</accession>
<reference evidence="2" key="1">
    <citation type="submission" date="2019-05" db="EMBL/GenBank/DDBJ databases">
        <authorList>
            <person name="Naeem R."/>
            <person name="Antony C."/>
            <person name="Guan Q."/>
        </authorList>
    </citation>
    <scope>NUCLEOTIDE SEQUENCE</scope>
    <source>
        <strain evidence="2">2</strain>
    </source>
</reference>
<protein>
    <submittedName>
        <fullName evidence="2">Uncharacterized protein</fullName>
    </submittedName>
</protein>
<gene>
    <name evidence="2" type="ORF">BIN_B_04928</name>
</gene>
<dbReference type="EMBL" id="LR589153">
    <property type="protein sequence ID" value="VTP03222.1"/>
    <property type="molecule type" value="Genomic_DNA"/>
</dbReference>
<proteinExistence type="predicted"/>
<name>A0A653F2M0_9MYCO</name>
<evidence type="ECO:0000256" key="1">
    <source>
        <dbReference type="SAM" id="MobiDB-lite"/>
    </source>
</evidence>
<organism evidence="2">
    <name type="scientific">Mycobacterium riyadhense</name>
    <dbReference type="NCBI Taxonomy" id="486698"/>
    <lineage>
        <taxon>Bacteria</taxon>
        <taxon>Bacillati</taxon>
        <taxon>Actinomycetota</taxon>
        <taxon>Actinomycetes</taxon>
        <taxon>Mycobacteriales</taxon>
        <taxon>Mycobacteriaceae</taxon>
        <taxon>Mycobacterium</taxon>
    </lineage>
</organism>